<reference evidence="2 3" key="1">
    <citation type="submission" date="2018-08" db="EMBL/GenBank/DDBJ databases">
        <title>Genomic investigation of the strawberry pathogen Phytophthora fragariae indicates pathogenicity is determined by transcriptional variation in three key races.</title>
        <authorList>
            <person name="Adams T.M."/>
            <person name="Armitage A.D."/>
            <person name="Sobczyk M.K."/>
            <person name="Bates H.J."/>
            <person name="Dunwell J.M."/>
            <person name="Nellist C.F."/>
            <person name="Harrison R.J."/>
        </authorList>
    </citation>
    <scope>NUCLEOTIDE SEQUENCE [LARGE SCALE GENOMIC DNA]</scope>
    <source>
        <strain evidence="2 3">BC-1</strain>
    </source>
</reference>
<dbReference type="Proteomes" id="UP000440367">
    <property type="component" value="Unassembled WGS sequence"/>
</dbReference>
<evidence type="ECO:0000313" key="3">
    <source>
        <dbReference type="Proteomes" id="UP000440367"/>
    </source>
</evidence>
<dbReference type="EMBL" id="QXGD01000323">
    <property type="protein sequence ID" value="KAE9243305.1"/>
    <property type="molecule type" value="Genomic_DNA"/>
</dbReference>
<gene>
    <name evidence="2" type="ORF">PF002_g8324</name>
</gene>
<feature type="compositionally biased region" description="Low complexity" evidence="1">
    <location>
        <begin position="11"/>
        <end position="20"/>
    </location>
</feature>
<organism evidence="2 3">
    <name type="scientific">Phytophthora fragariae</name>
    <dbReference type="NCBI Taxonomy" id="53985"/>
    <lineage>
        <taxon>Eukaryota</taxon>
        <taxon>Sar</taxon>
        <taxon>Stramenopiles</taxon>
        <taxon>Oomycota</taxon>
        <taxon>Peronosporomycetes</taxon>
        <taxon>Peronosporales</taxon>
        <taxon>Peronosporaceae</taxon>
        <taxon>Phytophthora</taxon>
    </lineage>
</organism>
<proteinExistence type="predicted"/>
<comment type="caution">
    <text evidence="2">The sequence shown here is derived from an EMBL/GenBank/DDBJ whole genome shotgun (WGS) entry which is preliminary data.</text>
</comment>
<accession>A0A6A3ZTU0</accession>
<feature type="region of interest" description="Disordered" evidence="1">
    <location>
        <begin position="1"/>
        <end position="64"/>
    </location>
</feature>
<name>A0A6A3ZTU0_9STRA</name>
<evidence type="ECO:0000256" key="1">
    <source>
        <dbReference type="SAM" id="MobiDB-lite"/>
    </source>
</evidence>
<dbReference type="AlphaFoldDB" id="A0A6A3ZTU0"/>
<sequence>MQEGEREEAGRGSASRASRGVQGLPPEETKSLDEVKREARKANAAKHAHQALFDDEQDEGLPGDVTSAIAGEEELNTPALGMPQDEVKILENPARRHEGAPNEVSLVVDGISDSPLPDEKVEVLLEGDVELLDKASLVKTEQSLVTVQEVKELPGADPLVPVLETPRQDLGVNVAEIQARDYVAEQVRRWECAPSGRISPPSVE</sequence>
<evidence type="ECO:0000313" key="2">
    <source>
        <dbReference type="EMBL" id="KAE9243305.1"/>
    </source>
</evidence>
<protein>
    <submittedName>
        <fullName evidence="2">Uncharacterized protein</fullName>
    </submittedName>
</protein>
<feature type="compositionally biased region" description="Basic and acidic residues" evidence="1">
    <location>
        <begin position="27"/>
        <end position="41"/>
    </location>
</feature>